<keyword evidence="2" id="KW-1185">Reference proteome</keyword>
<dbReference type="EMBL" id="BORT01000052">
    <property type="protein sequence ID" value="GIO51406.1"/>
    <property type="molecule type" value="Genomic_DNA"/>
</dbReference>
<comment type="caution">
    <text evidence="1">The sequence shown here is derived from an EMBL/GenBank/DDBJ whole genome shotgun (WGS) entry which is preliminary data.</text>
</comment>
<gene>
    <name evidence="1" type="ORF">J34TS1_61710</name>
</gene>
<sequence>MLIGQIFEKVMREYEEQSIADFRITEPLKVKRFVIPAMYLKEGMNIK</sequence>
<dbReference type="Proteomes" id="UP000682811">
    <property type="component" value="Unassembled WGS sequence"/>
</dbReference>
<protein>
    <submittedName>
        <fullName evidence="1">Uncharacterized protein</fullName>
    </submittedName>
</protein>
<evidence type="ECO:0000313" key="1">
    <source>
        <dbReference type="EMBL" id="GIO51406.1"/>
    </source>
</evidence>
<name>A0A919YIQ4_9BACL</name>
<proteinExistence type="predicted"/>
<organism evidence="1 2">
    <name type="scientific">Paenibacillus azoreducens</name>
    <dbReference type="NCBI Taxonomy" id="116718"/>
    <lineage>
        <taxon>Bacteria</taxon>
        <taxon>Bacillati</taxon>
        <taxon>Bacillota</taxon>
        <taxon>Bacilli</taxon>
        <taxon>Bacillales</taxon>
        <taxon>Paenibacillaceae</taxon>
        <taxon>Paenibacillus</taxon>
    </lineage>
</organism>
<evidence type="ECO:0000313" key="2">
    <source>
        <dbReference type="Proteomes" id="UP000682811"/>
    </source>
</evidence>
<reference evidence="1 2" key="1">
    <citation type="submission" date="2021-03" db="EMBL/GenBank/DDBJ databases">
        <title>Antimicrobial resistance genes in bacteria isolated from Japanese honey, and their potential for conferring macrolide and lincosamide resistance in the American foulbrood pathogen Paenibacillus larvae.</title>
        <authorList>
            <person name="Okamoto M."/>
            <person name="Kumagai M."/>
            <person name="Kanamori H."/>
            <person name="Takamatsu D."/>
        </authorList>
    </citation>
    <scope>NUCLEOTIDE SEQUENCE [LARGE SCALE GENOMIC DNA]</scope>
    <source>
        <strain evidence="1 2">J34TS1</strain>
    </source>
</reference>
<dbReference type="AlphaFoldDB" id="A0A919YIQ4"/>
<accession>A0A919YIQ4</accession>